<feature type="coiled-coil region" evidence="2">
    <location>
        <begin position="263"/>
        <end position="349"/>
    </location>
</feature>
<keyword evidence="4" id="KW-1185">Reference proteome</keyword>
<dbReference type="PANTHER" id="PTHR46292:SF2">
    <property type="entry name" value="COILED-COIL DOMAIN-CONTAINING PROTEIN 102B"/>
    <property type="match status" value="1"/>
</dbReference>
<reference evidence="3 4" key="1">
    <citation type="submission" date="2019-09" db="EMBL/GenBank/DDBJ databases">
        <title>Bird 10,000 Genomes (B10K) Project - Family phase.</title>
        <authorList>
            <person name="Zhang G."/>
        </authorList>
    </citation>
    <scope>NUCLEOTIDE SEQUENCE [LARGE SCALE GENOMIC DNA]</scope>
    <source>
        <strain evidence="3">B10K-DU-002-18</strain>
        <tissue evidence="3">Muscle</tissue>
    </source>
</reference>
<proteinExistence type="predicted"/>
<sequence length="370" mass="44113">MNQNMNLDSIQKQMEEIEVFETQPTPPDKLDRCWQPGDHLCNSNLPFQSFYPNSPHYAHMHTSYSSDWEIFEAVKVQELEEVKARAAQMEKTMRWWSDCTANWREKWSKVRGERNKAQEEARQLRIKLDSVIKELSVLKKINQDLVSEKENTANGTPWKTECRCLEISYIKKDQNLLMFLESEPLKDLNKIIKIPGAEDKKKVKIGKWFLWFMKNKTFSPKPPDFFPNGLPSIYLEEPKISLGTTVKKTENDLIHVSVLNLHLAEMRKILQKERDMNVFLEKEMEKMENELFLWKWKYEELRQTKLESLKQLERMQDKNASEWGKRERLEAEKQNLEEDTRKLKIQVKEIQEPLEMKKKNARLTNLSCHH</sequence>
<name>A0A7L2M4D6_9SYLV</name>
<dbReference type="AlphaFoldDB" id="A0A7L2M4D6"/>
<evidence type="ECO:0000256" key="2">
    <source>
        <dbReference type="SAM" id="Coils"/>
    </source>
</evidence>
<accession>A0A7L2M4D6</accession>
<dbReference type="PANTHER" id="PTHR46292">
    <property type="entry name" value="COILED-COIL DOMAIN-CONTAINING PROTEIN 102A"/>
    <property type="match status" value="1"/>
</dbReference>
<gene>
    <name evidence="3" type="primary">Ccdc102b</name>
    <name evidence="3" type="ORF">HIPICT_R12887</name>
</gene>
<dbReference type="Proteomes" id="UP000527178">
    <property type="component" value="Unassembled WGS sequence"/>
</dbReference>
<comment type="caution">
    <text evidence="3">The sequence shown here is derived from an EMBL/GenBank/DDBJ whole genome shotgun (WGS) entry which is preliminary data.</text>
</comment>
<dbReference type="EMBL" id="VWYN01024624">
    <property type="protein sequence ID" value="NXR54768.1"/>
    <property type="molecule type" value="Genomic_DNA"/>
</dbReference>
<feature type="non-terminal residue" evidence="3">
    <location>
        <position position="1"/>
    </location>
</feature>
<evidence type="ECO:0000313" key="3">
    <source>
        <dbReference type="EMBL" id="NXR54768.1"/>
    </source>
</evidence>
<evidence type="ECO:0000313" key="4">
    <source>
        <dbReference type="Proteomes" id="UP000527178"/>
    </source>
</evidence>
<keyword evidence="1 2" id="KW-0175">Coiled coil</keyword>
<evidence type="ECO:0000256" key="1">
    <source>
        <dbReference type="ARBA" id="ARBA00023054"/>
    </source>
</evidence>
<feature type="non-terminal residue" evidence="3">
    <location>
        <position position="370"/>
    </location>
</feature>
<protein>
    <submittedName>
        <fullName evidence="3">C102B protein</fullName>
    </submittedName>
</protein>
<organism evidence="3 4">
    <name type="scientific">Hippolais icterina</name>
    <name type="common">icterine warbler</name>
    <dbReference type="NCBI Taxonomy" id="68497"/>
    <lineage>
        <taxon>Eukaryota</taxon>
        <taxon>Metazoa</taxon>
        <taxon>Chordata</taxon>
        <taxon>Craniata</taxon>
        <taxon>Vertebrata</taxon>
        <taxon>Euteleostomi</taxon>
        <taxon>Archelosauria</taxon>
        <taxon>Archosauria</taxon>
        <taxon>Dinosauria</taxon>
        <taxon>Saurischia</taxon>
        <taxon>Theropoda</taxon>
        <taxon>Coelurosauria</taxon>
        <taxon>Aves</taxon>
        <taxon>Neognathae</taxon>
        <taxon>Neoaves</taxon>
        <taxon>Telluraves</taxon>
        <taxon>Australaves</taxon>
        <taxon>Passeriformes</taxon>
        <taxon>Sylvioidea</taxon>
        <taxon>Sylviidae</taxon>
        <taxon>Acrocephalinae</taxon>
        <taxon>Hippolais</taxon>
    </lineage>
</organism>